<evidence type="ECO:0000256" key="1">
    <source>
        <dbReference type="SAM" id="SignalP"/>
    </source>
</evidence>
<dbReference type="Proteomes" id="UP001231941">
    <property type="component" value="Unassembled WGS sequence"/>
</dbReference>
<feature type="chain" id="PRO_5047139033" description="Lipoprotein" evidence="1">
    <location>
        <begin position="26"/>
        <end position="128"/>
    </location>
</feature>
<dbReference type="EMBL" id="JAVAMP010000012">
    <property type="protein sequence ID" value="MDP5276199.1"/>
    <property type="molecule type" value="Genomic_DNA"/>
</dbReference>
<accession>A0ABT9J3M2</accession>
<feature type="signal peptide" evidence="1">
    <location>
        <begin position="1"/>
        <end position="25"/>
    </location>
</feature>
<protein>
    <recommendedName>
        <fullName evidence="4">Lipoprotein</fullName>
    </recommendedName>
</protein>
<keyword evidence="3" id="KW-1185">Reference proteome</keyword>
<dbReference type="PROSITE" id="PS51257">
    <property type="entry name" value="PROKAR_LIPOPROTEIN"/>
    <property type="match status" value="1"/>
</dbReference>
<evidence type="ECO:0000313" key="3">
    <source>
        <dbReference type="Proteomes" id="UP001231941"/>
    </source>
</evidence>
<name>A0ABT9J3M2_9BACL</name>
<comment type="caution">
    <text evidence="2">The sequence shown here is derived from an EMBL/GenBank/DDBJ whole genome shotgun (WGS) entry which is preliminary data.</text>
</comment>
<evidence type="ECO:0000313" key="2">
    <source>
        <dbReference type="EMBL" id="MDP5276199.1"/>
    </source>
</evidence>
<keyword evidence="1" id="KW-0732">Signal</keyword>
<organism evidence="2 3">
    <name type="scientific">Chengkuizengella axinellae</name>
    <dbReference type="NCBI Taxonomy" id="3064388"/>
    <lineage>
        <taxon>Bacteria</taxon>
        <taxon>Bacillati</taxon>
        <taxon>Bacillota</taxon>
        <taxon>Bacilli</taxon>
        <taxon>Bacillales</taxon>
        <taxon>Paenibacillaceae</taxon>
        <taxon>Chengkuizengella</taxon>
    </lineage>
</organism>
<evidence type="ECO:0008006" key="4">
    <source>
        <dbReference type="Google" id="ProtNLM"/>
    </source>
</evidence>
<gene>
    <name evidence="2" type="ORF">Q5Y73_19055</name>
</gene>
<proteinExistence type="predicted"/>
<dbReference type="RefSeq" id="WP_305993510.1">
    <property type="nucleotide sequence ID" value="NZ_JAVAMP010000012.1"/>
</dbReference>
<sequence length="128" mass="14571">MAFFKKLSFTILFFSLFFLSSCSNSYTLESKSSSDNWEVIYTFVSSGEYGTQTAKLNYLGDRSDFIKNVNIEVKSSIGTSSGHFKNVTGNRFDDISASGGRNLKIKEDEIIEIIIEWDNQIEELYIEL</sequence>
<reference evidence="2 3" key="1">
    <citation type="submission" date="2023-08" db="EMBL/GenBank/DDBJ databases">
        <authorList>
            <person name="Park J.-S."/>
        </authorList>
    </citation>
    <scope>NUCLEOTIDE SEQUENCE [LARGE SCALE GENOMIC DNA]</scope>
    <source>
        <strain evidence="2 3">2205SS18-9</strain>
    </source>
</reference>